<dbReference type="InterPro" id="IPR012795">
    <property type="entry name" value="tRNA_Ile_lys_synt_N"/>
</dbReference>
<dbReference type="EC" id="6.3.4.19" evidence="8"/>
<dbReference type="EMBL" id="CP035544">
    <property type="protein sequence ID" value="QBA64056.1"/>
    <property type="molecule type" value="Genomic_DNA"/>
</dbReference>
<dbReference type="GO" id="GO:0006400">
    <property type="term" value="P:tRNA modification"/>
    <property type="evidence" value="ECO:0007669"/>
    <property type="project" value="UniProtKB-UniRule"/>
</dbReference>
<comment type="similarity">
    <text evidence="8">Belongs to the tRNA(Ile)-lysidine synthase family.</text>
</comment>
<dbReference type="KEGG" id="mur:EQY75_05600"/>
<dbReference type="GO" id="GO:0005737">
    <property type="term" value="C:cytoplasm"/>
    <property type="evidence" value="ECO:0007669"/>
    <property type="project" value="UniProtKB-SubCell"/>
</dbReference>
<comment type="caution">
    <text evidence="8">Lacks conserved residue(s) required for the propagation of feature annotation.</text>
</comment>
<keyword evidence="5" id="KW-0547">Nucleotide-binding</keyword>
<evidence type="ECO:0000259" key="9">
    <source>
        <dbReference type="SMART" id="SM00977"/>
    </source>
</evidence>
<evidence type="ECO:0000256" key="6">
    <source>
        <dbReference type="ARBA" id="ARBA00022840"/>
    </source>
</evidence>
<dbReference type="GO" id="GO:0032267">
    <property type="term" value="F:tRNA(Ile)-lysidine synthase activity"/>
    <property type="evidence" value="ECO:0007669"/>
    <property type="project" value="UniProtKB-EC"/>
</dbReference>
<dbReference type="SMART" id="SM00977">
    <property type="entry name" value="TilS_C"/>
    <property type="match status" value="1"/>
</dbReference>
<evidence type="ECO:0000256" key="8">
    <source>
        <dbReference type="HAMAP-Rule" id="MF_01161"/>
    </source>
</evidence>
<dbReference type="GO" id="GO:0005524">
    <property type="term" value="F:ATP binding"/>
    <property type="evidence" value="ECO:0007669"/>
    <property type="project" value="UniProtKB-KW"/>
</dbReference>
<evidence type="ECO:0000256" key="5">
    <source>
        <dbReference type="ARBA" id="ARBA00022741"/>
    </source>
</evidence>
<keyword evidence="4 8" id="KW-0819">tRNA processing</keyword>
<dbReference type="SUPFAM" id="SSF52402">
    <property type="entry name" value="Adenine nucleotide alpha hydrolases-like"/>
    <property type="match status" value="1"/>
</dbReference>
<evidence type="ECO:0000256" key="1">
    <source>
        <dbReference type="ARBA" id="ARBA00004496"/>
    </source>
</evidence>
<dbReference type="PANTHER" id="PTHR43033:SF1">
    <property type="entry name" value="TRNA(ILE)-LYSIDINE SYNTHASE-RELATED"/>
    <property type="match status" value="1"/>
</dbReference>
<dbReference type="CDD" id="cd01992">
    <property type="entry name" value="TilS_N"/>
    <property type="match status" value="1"/>
</dbReference>
<reference evidence="10 11" key="1">
    <citation type="submission" date="2019-01" db="EMBL/GenBank/DDBJ databases">
        <title>Muriicola soli sp. nov., isolated from soil.</title>
        <authorList>
            <person name="Kang H.J."/>
            <person name="Kim S.B."/>
        </authorList>
    </citation>
    <scope>NUCLEOTIDE SEQUENCE [LARGE SCALE GENOMIC DNA]</scope>
    <source>
        <strain evidence="10 11">MMS17-SY002</strain>
    </source>
</reference>
<sequence length="435" mass="50217">MIKEFRNHIAKSHPQLLDRPGLVACSAGIDSVVLAHLCAASGIHFALAHCNFLLRGEQSIEDEQFVKDLAMKMEVSFHSTQFDAAAYANQQGISIQMAARDLRYHWFNELTNQNNYTWVLTAHHLDDALETFIINLSRGTGIEGLSGIPEENNRVIRPLLPFTREQITAYALQNNISWREDQTNEDTKYLRNKVRHEVVPSLKELHPTFMKNFGNTLQYLSGSALILSAHVNSVKEQIFIPYHQGYKIPLEALKKLRPTESYLYEIFKTYGFTSWRDITGLLTAMSGKEVRSKTHRLIKDRQHLILQELIEESAISEDNEIPDISGDLPLEIKIEEVEEIEEKNNTILYLDKETLNHRLTVRKWKKGDYFYPLGMDGRKKVSKFFKDEKMDAVAKENQWLLCCGDDIVWVIGRRADDRFKITAKTRHILKVTLEE</sequence>
<proteinExistence type="inferred from homology"/>
<dbReference type="SUPFAM" id="SSF56037">
    <property type="entry name" value="PheT/TilS domain"/>
    <property type="match status" value="1"/>
</dbReference>
<comment type="function">
    <text evidence="8">Ligates lysine onto the cytidine present at position 34 of the AUA codon-specific tRNA(Ile) that contains the anticodon CAU, in an ATP-dependent manner. Cytidine is converted to lysidine, thus changing the amino acid specificity of the tRNA from methionine to isoleucine.</text>
</comment>
<comment type="catalytic activity">
    <reaction evidence="7 8">
        <text>cytidine(34) in tRNA(Ile2) + L-lysine + ATP = lysidine(34) in tRNA(Ile2) + AMP + diphosphate + H(+)</text>
        <dbReference type="Rhea" id="RHEA:43744"/>
        <dbReference type="Rhea" id="RHEA-COMP:10625"/>
        <dbReference type="Rhea" id="RHEA-COMP:10670"/>
        <dbReference type="ChEBI" id="CHEBI:15378"/>
        <dbReference type="ChEBI" id="CHEBI:30616"/>
        <dbReference type="ChEBI" id="CHEBI:32551"/>
        <dbReference type="ChEBI" id="CHEBI:33019"/>
        <dbReference type="ChEBI" id="CHEBI:82748"/>
        <dbReference type="ChEBI" id="CHEBI:83665"/>
        <dbReference type="ChEBI" id="CHEBI:456215"/>
        <dbReference type="EC" id="6.3.4.19"/>
    </reaction>
</comment>
<dbReference type="NCBIfam" id="TIGR02432">
    <property type="entry name" value="lysidine_TilS_N"/>
    <property type="match status" value="1"/>
</dbReference>
<dbReference type="OrthoDB" id="9807403at2"/>
<gene>
    <name evidence="8 10" type="primary">tilS</name>
    <name evidence="10" type="ORF">EQY75_05600</name>
</gene>
<dbReference type="Pfam" id="PF11734">
    <property type="entry name" value="TilS_C"/>
    <property type="match status" value="1"/>
</dbReference>
<dbReference type="AlphaFoldDB" id="A0A411E8L0"/>
<dbReference type="HAMAP" id="MF_01161">
    <property type="entry name" value="tRNA_Ile_lys_synt"/>
    <property type="match status" value="1"/>
</dbReference>
<comment type="subcellular location">
    <subcellularLocation>
        <location evidence="1 8">Cytoplasm</location>
    </subcellularLocation>
</comment>
<dbReference type="InterPro" id="IPR012796">
    <property type="entry name" value="Lysidine-tRNA-synth_C"/>
</dbReference>
<name>A0A411E8L0_9FLAO</name>
<dbReference type="RefSeq" id="WP_129603621.1">
    <property type="nucleotide sequence ID" value="NZ_CP035544.1"/>
</dbReference>
<feature type="domain" description="Lysidine-tRNA(Ile) synthetase C-terminal" evidence="9">
    <location>
        <begin position="359"/>
        <end position="431"/>
    </location>
</feature>
<keyword evidence="6" id="KW-0067">ATP-binding</keyword>
<dbReference type="InterPro" id="IPR012094">
    <property type="entry name" value="tRNA_Ile_lys_synt"/>
</dbReference>
<dbReference type="Pfam" id="PF01171">
    <property type="entry name" value="ATP_bind_3"/>
    <property type="match status" value="1"/>
</dbReference>
<keyword evidence="3 8" id="KW-0436">Ligase</keyword>
<dbReference type="Proteomes" id="UP000290889">
    <property type="component" value="Chromosome"/>
</dbReference>
<evidence type="ECO:0000256" key="4">
    <source>
        <dbReference type="ARBA" id="ARBA00022694"/>
    </source>
</evidence>
<evidence type="ECO:0000313" key="11">
    <source>
        <dbReference type="Proteomes" id="UP000290889"/>
    </source>
</evidence>
<evidence type="ECO:0000313" key="10">
    <source>
        <dbReference type="EMBL" id="QBA64056.1"/>
    </source>
</evidence>
<accession>A0A411E8L0</accession>
<dbReference type="PANTHER" id="PTHR43033">
    <property type="entry name" value="TRNA(ILE)-LYSIDINE SYNTHASE-RELATED"/>
    <property type="match status" value="1"/>
</dbReference>
<evidence type="ECO:0000256" key="7">
    <source>
        <dbReference type="ARBA" id="ARBA00048539"/>
    </source>
</evidence>
<evidence type="ECO:0000256" key="3">
    <source>
        <dbReference type="ARBA" id="ARBA00022598"/>
    </source>
</evidence>
<dbReference type="NCBIfam" id="TIGR02433">
    <property type="entry name" value="lysidine_TilS_C"/>
    <property type="match status" value="1"/>
</dbReference>
<protein>
    <recommendedName>
        <fullName evidence="8">tRNA(Ile)-lysidine synthase</fullName>
        <ecNumber evidence="8">6.3.4.19</ecNumber>
    </recommendedName>
    <alternativeName>
        <fullName evidence="8">tRNA(Ile)-2-lysyl-cytidine synthase</fullName>
    </alternativeName>
    <alternativeName>
        <fullName evidence="8">tRNA(Ile)-lysidine synthetase</fullName>
    </alternativeName>
</protein>
<organism evidence="10 11">
    <name type="scientific">Muriicola soli</name>
    <dbReference type="NCBI Taxonomy" id="2507538"/>
    <lineage>
        <taxon>Bacteria</taxon>
        <taxon>Pseudomonadati</taxon>
        <taxon>Bacteroidota</taxon>
        <taxon>Flavobacteriia</taxon>
        <taxon>Flavobacteriales</taxon>
        <taxon>Flavobacteriaceae</taxon>
        <taxon>Muriicola</taxon>
    </lineage>
</organism>
<keyword evidence="11" id="KW-1185">Reference proteome</keyword>
<dbReference type="InterPro" id="IPR011063">
    <property type="entry name" value="TilS/TtcA_N"/>
</dbReference>
<dbReference type="Gene3D" id="3.40.50.620">
    <property type="entry name" value="HUPs"/>
    <property type="match status" value="1"/>
</dbReference>
<evidence type="ECO:0000256" key="2">
    <source>
        <dbReference type="ARBA" id="ARBA00022490"/>
    </source>
</evidence>
<dbReference type="InterPro" id="IPR014729">
    <property type="entry name" value="Rossmann-like_a/b/a_fold"/>
</dbReference>
<keyword evidence="2 8" id="KW-0963">Cytoplasm</keyword>